<dbReference type="EMBL" id="JACYXZ010000002">
    <property type="protein sequence ID" value="MBD8869763.1"/>
    <property type="molecule type" value="Genomic_DNA"/>
</dbReference>
<dbReference type="GO" id="GO:1904680">
    <property type="term" value="F:peptide transmembrane transporter activity"/>
    <property type="evidence" value="ECO:0007669"/>
    <property type="project" value="TreeGrafter"/>
</dbReference>
<keyword evidence="4" id="KW-1185">Reference proteome</keyword>
<gene>
    <name evidence="3" type="ORF">IE331_09005</name>
</gene>
<reference evidence="3" key="1">
    <citation type="submission" date="2020-09" db="EMBL/GenBank/DDBJ databases">
        <title>Nocardioides sp. strain MJB4 16S ribosomal RNA gene Genome sequencing and assembly.</title>
        <authorList>
            <person name="Kim I."/>
        </authorList>
    </citation>
    <scope>NUCLEOTIDE SEQUENCE</scope>
    <source>
        <strain evidence="3">MJB4</strain>
    </source>
</reference>
<evidence type="ECO:0000313" key="4">
    <source>
        <dbReference type="Proteomes" id="UP000616839"/>
    </source>
</evidence>
<organism evidence="3 4">
    <name type="scientific">Nocardioides donggukensis</name>
    <dbReference type="NCBI Taxonomy" id="2774019"/>
    <lineage>
        <taxon>Bacteria</taxon>
        <taxon>Bacillati</taxon>
        <taxon>Actinomycetota</taxon>
        <taxon>Actinomycetes</taxon>
        <taxon>Propionibacteriales</taxon>
        <taxon>Nocardioidaceae</taxon>
        <taxon>Nocardioides</taxon>
    </lineage>
</organism>
<dbReference type="Pfam" id="PF00496">
    <property type="entry name" value="SBP_bac_5"/>
    <property type="match status" value="1"/>
</dbReference>
<feature type="region of interest" description="Disordered" evidence="1">
    <location>
        <begin position="1"/>
        <end position="23"/>
    </location>
</feature>
<feature type="domain" description="Solute-binding protein family 5" evidence="2">
    <location>
        <begin position="67"/>
        <end position="440"/>
    </location>
</feature>
<proteinExistence type="predicted"/>
<dbReference type="InterPro" id="IPR000914">
    <property type="entry name" value="SBP_5_dom"/>
</dbReference>
<dbReference type="Proteomes" id="UP000616839">
    <property type="component" value="Unassembled WGS sequence"/>
</dbReference>
<protein>
    <submittedName>
        <fullName evidence="3">ABC transporter substrate-binding protein</fullName>
    </submittedName>
</protein>
<dbReference type="PIRSF" id="PIRSF002741">
    <property type="entry name" value="MppA"/>
    <property type="match status" value="1"/>
</dbReference>
<evidence type="ECO:0000256" key="1">
    <source>
        <dbReference type="SAM" id="MobiDB-lite"/>
    </source>
</evidence>
<dbReference type="GO" id="GO:0015833">
    <property type="term" value="P:peptide transport"/>
    <property type="evidence" value="ECO:0007669"/>
    <property type="project" value="TreeGrafter"/>
</dbReference>
<comment type="caution">
    <text evidence="3">The sequence shown here is derived from an EMBL/GenBank/DDBJ whole genome shotgun (WGS) entry which is preliminary data.</text>
</comment>
<dbReference type="GO" id="GO:0043190">
    <property type="term" value="C:ATP-binding cassette (ABC) transporter complex"/>
    <property type="evidence" value="ECO:0007669"/>
    <property type="project" value="InterPro"/>
</dbReference>
<dbReference type="AlphaFoldDB" id="A0A927K4T1"/>
<dbReference type="CDD" id="cd00995">
    <property type="entry name" value="PBP2_NikA_DppA_OppA_like"/>
    <property type="match status" value="1"/>
</dbReference>
<dbReference type="PANTHER" id="PTHR30290:SF83">
    <property type="entry name" value="ABC TRANSPORTER SUBSTRATE-BINDING PROTEIN"/>
    <property type="match status" value="1"/>
</dbReference>
<dbReference type="InterPro" id="IPR039424">
    <property type="entry name" value="SBP_5"/>
</dbReference>
<dbReference type="InterPro" id="IPR030678">
    <property type="entry name" value="Peptide/Ni-bd"/>
</dbReference>
<dbReference type="PANTHER" id="PTHR30290">
    <property type="entry name" value="PERIPLASMIC BINDING COMPONENT OF ABC TRANSPORTER"/>
    <property type="match status" value="1"/>
</dbReference>
<dbReference type="SUPFAM" id="SSF53850">
    <property type="entry name" value="Periplasmic binding protein-like II"/>
    <property type="match status" value="1"/>
</dbReference>
<evidence type="ECO:0000259" key="2">
    <source>
        <dbReference type="Pfam" id="PF00496"/>
    </source>
</evidence>
<accession>A0A927K4T1</accession>
<dbReference type="Gene3D" id="3.10.105.10">
    <property type="entry name" value="Dipeptide-binding Protein, Domain 3"/>
    <property type="match status" value="1"/>
</dbReference>
<dbReference type="GO" id="GO:0042597">
    <property type="term" value="C:periplasmic space"/>
    <property type="evidence" value="ECO:0007669"/>
    <property type="project" value="UniProtKB-ARBA"/>
</dbReference>
<name>A0A927K4T1_9ACTN</name>
<dbReference type="Gene3D" id="3.90.76.10">
    <property type="entry name" value="Dipeptide-binding Protein, Domain 1"/>
    <property type="match status" value="1"/>
</dbReference>
<evidence type="ECO:0000313" key="3">
    <source>
        <dbReference type="EMBL" id="MBD8869763.1"/>
    </source>
</evidence>
<sequence>MLAAACGGGGDSDSDSGSGGEAGGDLRIYSSEPAFLVPTAANDEPSILVLRQLYRGLVKYNADSGAPELDLAESIESDDNKLWTIKVKEGYTFSNGEDVNADAFLRAWNYAGNLKNAQNNSYFFNRFAGFDDMQSEDVKKDTTFSGLEKVDDYTFTVELADPFSGFEAILGYSGFFPVAQECLDDFEACNEAPIGNGPYKMQGEWEHNVQITLERNDDYAGEDTGKADTLTYKIFDDQNTAYAAFEGGELDVMYNVPPEQLGQIKQKQGDRIYQAPSDSFTYVGLPLYDKQFDNVDLRKAFSLAIDRQAIIDAIFSGAYTPATGFVSPNFDGYREDVCDACTYDLEQAKELYEQSGGYKGKLTLWANAGAGHDAWLQAVGDALKSAFGIDYELRVDLEFPEYLELADNEGFDGPFRLGWGPDYPVMETYLQPLYGSGASSNSSGYENPEFDAAIKEGDQAASLEEAIPSYQAAEDMLAEDLPVIPMWFGLTTAIWSDNVDEFKYNTISDVEYGQITLK</sequence>
<dbReference type="Gene3D" id="3.40.190.10">
    <property type="entry name" value="Periplasmic binding protein-like II"/>
    <property type="match status" value="1"/>
</dbReference>